<feature type="binding site" evidence="3">
    <location>
        <begin position="128"/>
        <end position="131"/>
    </location>
    <ligand>
        <name>substrate</name>
    </ligand>
</feature>
<sequence length="193" mass="21526">METETNDQRCGDHGVGDPDRLQRLWAPYRKAYIKEKSSEPFVEAPRKSDEDGLIIARGNKVYALLNLYPYNAGHMLVVPYRKVANLEELDSEESTELLEFTQMSIRVLKRVSRPHAVNVGMNLGGASGGSVRDHLHMHIVPRWQGDANFLTIIDGIKVLPELLADTRTILAESWAEIAAEDSDNEGVNNATDA</sequence>
<dbReference type="Proteomes" id="UP001226160">
    <property type="component" value="Unassembled WGS sequence"/>
</dbReference>
<dbReference type="AlphaFoldDB" id="A0AAP4BTZ8"/>
<feature type="binding site" evidence="3">
    <location>
        <position position="138"/>
    </location>
    <ligand>
        <name>substrate</name>
    </ligand>
</feature>
<evidence type="ECO:0000256" key="1">
    <source>
        <dbReference type="ARBA" id="ARBA00022741"/>
    </source>
</evidence>
<dbReference type="InterPro" id="IPR011146">
    <property type="entry name" value="HIT-like"/>
</dbReference>
<feature type="domain" description="HIT" evidence="5">
    <location>
        <begin position="41"/>
        <end position="149"/>
    </location>
</feature>
<keyword evidence="9" id="KW-1185">Reference proteome</keyword>
<comment type="caution">
    <text evidence="7">The sequence shown here is derived from an EMBL/GenBank/DDBJ whole genome shotgun (WGS) entry which is preliminary data.</text>
</comment>
<gene>
    <name evidence="6" type="ORF">QPX45_00800</name>
    <name evidence="7" type="ORF">QPX54_02325</name>
</gene>
<dbReference type="Proteomes" id="UP001243856">
    <property type="component" value="Unassembled WGS sequence"/>
</dbReference>
<proteinExistence type="predicted"/>
<dbReference type="CDD" id="cd01275">
    <property type="entry name" value="FHIT"/>
    <property type="match status" value="1"/>
</dbReference>
<accession>A0AAP4BTZ8</accession>
<evidence type="ECO:0000256" key="4">
    <source>
        <dbReference type="PROSITE-ProRule" id="PRU00464"/>
    </source>
</evidence>
<evidence type="ECO:0000256" key="3">
    <source>
        <dbReference type="PIRSR" id="PIRSR639383-2"/>
    </source>
</evidence>
<feature type="active site" description="Tele-AMP-histidine intermediate" evidence="2">
    <location>
        <position position="136"/>
    </location>
</feature>
<dbReference type="PANTHER" id="PTHR42997">
    <property type="entry name" value="HIT FAMILY HYDROLASE"/>
    <property type="match status" value="1"/>
</dbReference>
<dbReference type="InterPro" id="IPR036265">
    <property type="entry name" value="HIT-like_sf"/>
</dbReference>
<dbReference type="Pfam" id="PF01230">
    <property type="entry name" value="HIT"/>
    <property type="match status" value="1"/>
</dbReference>
<evidence type="ECO:0000259" key="5">
    <source>
        <dbReference type="PROSITE" id="PS51084"/>
    </source>
</evidence>
<evidence type="ECO:0000313" key="9">
    <source>
        <dbReference type="Proteomes" id="UP001243856"/>
    </source>
</evidence>
<dbReference type="InterPro" id="IPR052908">
    <property type="entry name" value="AP-4-A_phosphorylase"/>
</dbReference>
<evidence type="ECO:0000313" key="8">
    <source>
        <dbReference type="Proteomes" id="UP001226160"/>
    </source>
</evidence>
<evidence type="ECO:0000313" key="7">
    <source>
        <dbReference type="EMBL" id="MDK4325351.1"/>
    </source>
</evidence>
<name>A0AAP4BTZ8_9CORY</name>
<dbReference type="GO" id="GO:0003824">
    <property type="term" value="F:catalytic activity"/>
    <property type="evidence" value="ECO:0007669"/>
    <property type="project" value="InterPro"/>
</dbReference>
<dbReference type="GO" id="GO:0000166">
    <property type="term" value="F:nucleotide binding"/>
    <property type="evidence" value="ECO:0007669"/>
    <property type="project" value="UniProtKB-KW"/>
</dbReference>
<organism evidence="7 8">
    <name type="scientific">Corynebacterium propinquum</name>
    <dbReference type="NCBI Taxonomy" id="43769"/>
    <lineage>
        <taxon>Bacteria</taxon>
        <taxon>Bacillati</taxon>
        <taxon>Actinomycetota</taxon>
        <taxon>Actinomycetes</taxon>
        <taxon>Mycobacteriales</taxon>
        <taxon>Corynebacteriaceae</taxon>
        <taxon>Corynebacterium</taxon>
    </lineage>
</organism>
<evidence type="ECO:0000256" key="2">
    <source>
        <dbReference type="PIRSR" id="PIRSR639383-1"/>
    </source>
</evidence>
<dbReference type="Gene3D" id="3.30.428.10">
    <property type="entry name" value="HIT-like"/>
    <property type="match status" value="1"/>
</dbReference>
<dbReference type="PROSITE" id="PS51084">
    <property type="entry name" value="HIT_2"/>
    <property type="match status" value="1"/>
</dbReference>
<reference evidence="7 9" key="1">
    <citation type="submission" date="2023-05" db="EMBL/GenBank/DDBJ databases">
        <title>Metabolic capabilities are highly conserved among human nasal-associated Corynebacterium species in pangenomic analyses.</title>
        <authorList>
            <person name="Tran T.H."/>
            <person name="Roberts A.Q."/>
            <person name="Escapa I.F."/>
            <person name="Gao W."/>
            <person name="Conlan S."/>
            <person name="Kong H."/>
            <person name="Segre J.A."/>
            <person name="Kelly M.S."/>
            <person name="Lemon K.P."/>
        </authorList>
    </citation>
    <scope>NUCLEOTIDE SEQUENCE</scope>
    <source>
        <strain evidence="7">KPL2654</strain>
        <strain evidence="6 9">KPL2811</strain>
    </source>
</reference>
<feature type="binding site" evidence="3">
    <location>
        <position position="66"/>
    </location>
    <ligand>
        <name>substrate</name>
    </ligand>
</feature>
<dbReference type="SUPFAM" id="SSF54197">
    <property type="entry name" value="HIT-like"/>
    <property type="match status" value="1"/>
</dbReference>
<keyword evidence="1" id="KW-0547">Nucleotide-binding</keyword>
<dbReference type="RefSeq" id="WP_049148345.1">
    <property type="nucleotide sequence ID" value="NZ_CABIYR010000002.1"/>
</dbReference>
<protein>
    <submittedName>
        <fullName evidence="7">HIT domain-containing protein</fullName>
    </submittedName>
</protein>
<dbReference type="PANTHER" id="PTHR42997:SF1">
    <property type="entry name" value="AP-4-A PHOSPHORYLASE"/>
    <property type="match status" value="1"/>
</dbReference>
<evidence type="ECO:0000313" key="6">
    <source>
        <dbReference type="EMBL" id="MDK4299802.1"/>
    </source>
</evidence>
<feature type="short sequence motif" description="Histidine triad motif" evidence="4">
    <location>
        <begin position="134"/>
        <end position="138"/>
    </location>
</feature>
<dbReference type="InterPro" id="IPR039383">
    <property type="entry name" value="FHIT"/>
</dbReference>
<dbReference type="EMBL" id="JASNVK010000001">
    <property type="protein sequence ID" value="MDK4299802.1"/>
    <property type="molecule type" value="Genomic_DNA"/>
</dbReference>
<dbReference type="EMBL" id="JASNVP010000002">
    <property type="protein sequence ID" value="MDK4325351.1"/>
    <property type="molecule type" value="Genomic_DNA"/>
</dbReference>